<gene>
    <name evidence="3" type="ORF">HUE88_11560</name>
</gene>
<dbReference type="RefSeq" id="WP_194369189.1">
    <property type="nucleotide sequence ID" value="NZ_CP054492.1"/>
</dbReference>
<evidence type="ECO:0000313" key="3">
    <source>
        <dbReference type="EMBL" id="QOY51725.1"/>
    </source>
</evidence>
<dbReference type="InterPro" id="IPR055911">
    <property type="entry name" value="DUF7488"/>
</dbReference>
<dbReference type="SMART" id="SM00228">
    <property type="entry name" value="PDZ"/>
    <property type="match status" value="2"/>
</dbReference>
<keyword evidence="1" id="KW-0732">Signal</keyword>
<dbReference type="Proteomes" id="UP000593994">
    <property type="component" value="Chromosome"/>
</dbReference>
<protein>
    <submittedName>
        <fullName evidence="3">PDZ domain-containing protein</fullName>
    </submittedName>
</protein>
<keyword evidence="4" id="KW-1185">Reference proteome</keyword>
<name>A0A7S7LUS8_9BACT</name>
<dbReference type="KEGG" id="sbal:HUE88_11560"/>
<accession>A0A7S7LUS8</accession>
<proteinExistence type="predicted"/>
<sequence>MLRLFIALNLLLLNLFACDGGFDSCKLKINHSKSIKNQQLQIPVDNNQLLIFSKNIPNAKIIKYDPFLSLYLIEDKNQFKYPFRINKNLTLGTAAVDRTIAIEGKILKSQIGLNSFATYSEPLYGLALLTNSCCALEGIVTPEGIIEKEYIERFLETKEVSYGDIGIRVHDEKKVVIVNSSNPFMKNNLFKKDDCILEFDGKDVIDSATLMRNILFSDIGSVHTIKIKREDKILVIKATTKKRYGGGYLSDTFLEFLGISFDKNLFIVKIEKKAQHYELKIGDKLLQINTTKIKKEQDILEIIANSEKSVNLLFQREEFQFFVTVN</sequence>
<dbReference type="EMBL" id="CP054492">
    <property type="protein sequence ID" value="QOY51725.1"/>
    <property type="molecule type" value="Genomic_DNA"/>
</dbReference>
<dbReference type="SUPFAM" id="SSF50156">
    <property type="entry name" value="PDZ domain-like"/>
    <property type="match status" value="2"/>
</dbReference>
<evidence type="ECO:0000256" key="1">
    <source>
        <dbReference type="SAM" id="SignalP"/>
    </source>
</evidence>
<dbReference type="PROSITE" id="PS50106">
    <property type="entry name" value="PDZ"/>
    <property type="match status" value="1"/>
</dbReference>
<dbReference type="InterPro" id="IPR001478">
    <property type="entry name" value="PDZ"/>
</dbReference>
<feature type="chain" id="PRO_5032981378" evidence="1">
    <location>
        <begin position="18"/>
        <end position="326"/>
    </location>
</feature>
<dbReference type="AlphaFoldDB" id="A0A7S7LUS8"/>
<dbReference type="Pfam" id="PF13180">
    <property type="entry name" value="PDZ_2"/>
    <property type="match status" value="1"/>
</dbReference>
<dbReference type="Pfam" id="PF24314">
    <property type="entry name" value="DUF7488"/>
    <property type="match status" value="1"/>
</dbReference>
<feature type="domain" description="PDZ" evidence="2">
    <location>
        <begin position="237"/>
        <end position="318"/>
    </location>
</feature>
<evidence type="ECO:0000259" key="2">
    <source>
        <dbReference type="PROSITE" id="PS50106"/>
    </source>
</evidence>
<organism evidence="3 4">
    <name type="scientific">Candidatus Sulfurimonas baltica</name>
    <dbReference type="NCBI Taxonomy" id="2740404"/>
    <lineage>
        <taxon>Bacteria</taxon>
        <taxon>Pseudomonadati</taxon>
        <taxon>Campylobacterota</taxon>
        <taxon>Epsilonproteobacteria</taxon>
        <taxon>Campylobacterales</taxon>
        <taxon>Sulfurimonadaceae</taxon>
        <taxon>Sulfurimonas</taxon>
    </lineage>
</organism>
<feature type="signal peptide" evidence="1">
    <location>
        <begin position="1"/>
        <end position="17"/>
    </location>
</feature>
<reference evidence="3 4" key="1">
    <citation type="submission" date="2020-05" db="EMBL/GenBank/DDBJ databases">
        <title>Sulfurimonas marisnigri, sp. nov., and Sulfurimonas baltica, sp. nov., manganese oxide reducing chemolithoautotrophs of the class Epsilonproteobacteria isolated from the pelagic redoxclines of the Black and Baltic Seas and emended description of the genus Sulfurimonas.</title>
        <authorList>
            <person name="Henkel J.V."/>
            <person name="Laudan C."/>
            <person name="Werner J."/>
            <person name="Neu T."/>
            <person name="Plewe S."/>
            <person name="Sproer C."/>
            <person name="Bunk B."/>
            <person name="Schulz-Vogt H.N."/>
        </authorList>
    </citation>
    <scope>NUCLEOTIDE SEQUENCE [LARGE SCALE GENOMIC DNA]</scope>
    <source>
        <strain evidence="3 4">GD2</strain>
    </source>
</reference>
<dbReference type="Gene3D" id="2.30.42.10">
    <property type="match status" value="2"/>
</dbReference>
<evidence type="ECO:0000313" key="4">
    <source>
        <dbReference type="Proteomes" id="UP000593994"/>
    </source>
</evidence>
<dbReference type="InterPro" id="IPR036034">
    <property type="entry name" value="PDZ_sf"/>
</dbReference>